<reference evidence="1" key="1">
    <citation type="submission" date="2021-01" db="EMBL/GenBank/DDBJ databases">
        <authorList>
            <consortium name="Genoscope - CEA"/>
            <person name="William W."/>
        </authorList>
    </citation>
    <scope>NUCLEOTIDE SEQUENCE</scope>
</reference>
<accession>A0A8S1RNX8</accession>
<protein>
    <submittedName>
        <fullName evidence="1">Uncharacterized protein</fullName>
    </submittedName>
</protein>
<proteinExistence type="predicted"/>
<dbReference type="EMBL" id="CAJJDN010000285">
    <property type="protein sequence ID" value="CAD8130391.1"/>
    <property type="molecule type" value="Genomic_DNA"/>
</dbReference>
<comment type="caution">
    <text evidence="1">The sequence shown here is derived from an EMBL/GenBank/DDBJ whole genome shotgun (WGS) entry which is preliminary data.</text>
</comment>
<sequence>MILVCNYRFEGSETMQTSKLSHGKKNQQTFFEQKNTPYKQILLRTNQSLRRGRIKVKQSIVCLHQEKVYIFQKDLIKWQNLSEKGQLLGDKIEIGPQEKEG</sequence>
<dbReference type="Proteomes" id="UP000692954">
    <property type="component" value="Unassembled WGS sequence"/>
</dbReference>
<dbReference type="AlphaFoldDB" id="A0A8S1RNX8"/>
<evidence type="ECO:0000313" key="1">
    <source>
        <dbReference type="EMBL" id="CAD8130391.1"/>
    </source>
</evidence>
<evidence type="ECO:0000313" key="2">
    <source>
        <dbReference type="Proteomes" id="UP000692954"/>
    </source>
</evidence>
<organism evidence="1 2">
    <name type="scientific">Paramecium sonneborni</name>
    <dbReference type="NCBI Taxonomy" id="65129"/>
    <lineage>
        <taxon>Eukaryota</taxon>
        <taxon>Sar</taxon>
        <taxon>Alveolata</taxon>
        <taxon>Ciliophora</taxon>
        <taxon>Intramacronucleata</taxon>
        <taxon>Oligohymenophorea</taxon>
        <taxon>Peniculida</taxon>
        <taxon>Parameciidae</taxon>
        <taxon>Paramecium</taxon>
    </lineage>
</organism>
<name>A0A8S1RNX8_9CILI</name>
<keyword evidence="2" id="KW-1185">Reference proteome</keyword>
<gene>
    <name evidence="1" type="ORF">PSON_ATCC_30995.1.T2850002</name>
</gene>